<dbReference type="OrthoDB" id="160535at2"/>
<dbReference type="Proteomes" id="UP000220922">
    <property type="component" value="Unassembled WGS sequence"/>
</dbReference>
<accession>A0A2H3KHJ6</accession>
<name>A0A2H3KHJ6_9CHLR</name>
<dbReference type="RefSeq" id="WP_097654658.1">
    <property type="nucleotide sequence ID" value="NZ_LYXE01000157.1"/>
</dbReference>
<protein>
    <recommendedName>
        <fullName evidence="4">DUF4440 domain-containing protein</fullName>
    </recommendedName>
</protein>
<proteinExistence type="predicted"/>
<dbReference type="EMBL" id="LYXE01000157">
    <property type="protein sequence ID" value="PDV97233.1"/>
    <property type="molecule type" value="Genomic_DNA"/>
</dbReference>
<keyword evidence="1" id="KW-0472">Membrane</keyword>
<keyword evidence="1" id="KW-1133">Transmembrane helix</keyword>
<feature type="transmembrane region" description="Helical" evidence="1">
    <location>
        <begin position="7"/>
        <end position="28"/>
    </location>
</feature>
<evidence type="ECO:0000256" key="1">
    <source>
        <dbReference type="SAM" id="Phobius"/>
    </source>
</evidence>
<evidence type="ECO:0000313" key="3">
    <source>
        <dbReference type="Proteomes" id="UP000220922"/>
    </source>
</evidence>
<evidence type="ECO:0008006" key="4">
    <source>
        <dbReference type="Google" id="ProtNLM"/>
    </source>
</evidence>
<sequence length="166" mass="18422">MKRKDTFLIGIVAGIILLVVVAFVVAMMRPEPTFQPETTPEGVAHNYLLALQQRDLSRAYGYLDPGLPGFPATLDLFTRDLTRYTGALDTNQGSSSWDVLSSTVTNNRASVDVRETYFSQGGLFGSGQYSSTFVMSLVRDASEANWKLTGADRYWAWCWNETEGCN</sequence>
<reference evidence="2 3" key="1">
    <citation type="submission" date="2016-05" db="EMBL/GenBank/DDBJ databases">
        <authorList>
            <person name="Lavstsen T."/>
            <person name="Jespersen J.S."/>
        </authorList>
    </citation>
    <scope>NUCLEOTIDE SEQUENCE [LARGE SCALE GENOMIC DNA]</scope>
    <source>
        <strain evidence="2 3">B7-9</strain>
    </source>
</reference>
<keyword evidence="3" id="KW-1185">Reference proteome</keyword>
<comment type="caution">
    <text evidence="2">The sequence shown here is derived from an EMBL/GenBank/DDBJ whole genome shotgun (WGS) entry which is preliminary data.</text>
</comment>
<organism evidence="2 3">
    <name type="scientific">Candidatus Chloroploca asiatica</name>
    <dbReference type="NCBI Taxonomy" id="1506545"/>
    <lineage>
        <taxon>Bacteria</taxon>
        <taxon>Bacillati</taxon>
        <taxon>Chloroflexota</taxon>
        <taxon>Chloroflexia</taxon>
        <taxon>Chloroflexales</taxon>
        <taxon>Chloroflexineae</taxon>
        <taxon>Oscillochloridaceae</taxon>
        <taxon>Candidatus Chloroploca</taxon>
    </lineage>
</organism>
<evidence type="ECO:0000313" key="2">
    <source>
        <dbReference type="EMBL" id="PDV97233.1"/>
    </source>
</evidence>
<gene>
    <name evidence="2" type="ORF">A9Q02_04820</name>
</gene>
<dbReference type="AlphaFoldDB" id="A0A2H3KHJ6"/>
<keyword evidence="1" id="KW-0812">Transmembrane</keyword>